<dbReference type="PROSITE" id="PS51039">
    <property type="entry name" value="ZF_AN1"/>
    <property type="match status" value="1"/>
</dbReference>
<feature type="domain" description="AN1-type" evidence="5">
    <location>
        <begin position="292"/>
        <end position="339"/>
    </location>
</feature>
<dbReference type="AlphaFoldDB" id="A0A1B6EQE4"/>
<dbReference type="PANTHER" id="PTHR46728">
    <property type="entry name" value="AN1-TYPE ZINC FINGER PROTEIN 4"/>
    <property type="match status" value="1"/>
</dbReference>
<evidence type="ECO:0000256" key="2">
    <source>
        <dbReference type="ARBA" id="ARBA00022771"/>
    </source>
</evidence>
<proteinExistence type="predicted"/>
<evidence type="ECO:0000256" key="3">
    <source>
        <dbReference type="ARBA" id="ARBA00022833"/>
    </source>
</evidence>
<dbReference type="GO" id="GO:0008270">
    <property type="term" value="F:zinc ion binding"/>
    <property type="evidence" value="ECO:0007669"/>
    <property type="project" value="UniProtKB-KW"/>
</dbReference>
<feature type="non-terminal residue" evidence="6">
    <location>
        <position position="1"/>
    </location>
</feature>
<keyword evidence="1" id="KW-0479">Metal-binding</keyword>
<dbReference type="Gene3D" id="4.10.1110.10">
    <property type="entry name" value="AN1-like Zinc finger"/>
    <property type="match status" value="1"/>
</dbReference>
<organism evidence="6">
    <name type="scientific">Cuerna arida</name>
    <dbReference type="NCBI Taxonomy" id="1464854"/>
    <lineage>
        <taxon>Eukaryota</taxon>
        <taxon>Metazoa</taxon>
        <taxon>Ecdysozoa</taxon>
        <taxon>Arthropoda</taxon>
        <taxon>Hexapoda</taxon>
        <taxon>Insecta</taxon>
        <taxon>Pterygota</taxon>
        <taxon>Neoptera</taxon>
        <taxon>Paraneoptera</taxon>
        <taxon>Hemiptera</taxon>
        <taxon>Auchenorrhyncha</taxon>
        <taxon>Membracoidea</taxon>
        <taxon>Cicadellidae</taxon>
        <taxon>Cicadellinae</taxon>
        <taxon>Proconiini</taxon>
        <taxon>Cuerna</taxon>
    </lineage>
</organism>
<dbReference type="SUPFAM" id="SSF118310">
    <property type="entry name" value="AN1-like Zinc finger"/>
    <property type="match status" value="1"/>
</dbReference>
<evidence type="ECO:0000259" key="5">
    <source>
        <dbReference type="PROSITE" id="PS51039"/>
    </source>
</evidence>
<protein>
    <recommendedName>
        <fullName evidence="5">AN1-type domain-containing protein</fullName>
    </recommendedName>
</protein>
<gene>
    <name evidence="6" type="ORF">g.48577</name>
</gene>
<keyword evidence="3" id="KW-0862">Zinc</keyword>
<reference evidence="6" key="1">
    <citation type="submission" date="2015-11" db="EMBL/GenBank/DDBJ databases">
        <title>De novo transcriptome assembly of four potential Pierce s Disease insect vectors from Arizona vineyards.</title>
        <authorList>
            <person name="Tassone E.E."/>
        </authorList>
    </citation>
    <scope>NUCLEOTIDE SEQUENCE</scope>
</reference>
<evidence type="ECO:0000256" key="1">
    <source>
        <dbReference type="ARBA" id="ARBA00022723"/>
    </source>
</evidence>
<accession>A0A1B6EQE4</accession>
<keyword evidence="2 4" id="KW-0863">Zinc-finger</keyword>
<dbReference type="InterPro" id="IPR053061">
    <property type="entry name" value="AN1-type_zinc_finger"/>
</dbReference>
<evidence type="ECO:0000256" key="4">
    <source>
        <dbReference type="PROSITE-ProRule" id="PRU00449"/>
    </source>
</evidence>
<dbReference type="InterPro" id="IPR000058">
    <property type="entry name" value="Znf_AN1"/>
</dbReference>
<dbReference type="PANTHER" id="PTHR46728:SF1">
    <property type="entry name" value="AN1-TYPE ZINC FINGER PROTEIN 4"/>
    <property type="match status" value="1"/>
</dbReference>
<dbReference type="Pfam" id="PF01428">
    <property type="entry name" value="zf-AN1"/>
    <property type="match status" value="1"/>
</dbReference>
<name>A0A1B6EQE4_9HEMI</name>
<dbReference type="SMART" id="SM00154">
    <property type="entry name" value="ZnF_AN1"/>
    <property type="match status" value="1"/>
</dbReference>
<sequence length="358" mass="39324">SKPSSVECLPDAATESSNAASSLLIRSASMSQLPCLARPATNRMKILARFVLDSESSSEDAVPQPLQVVEKRSSLSNLQKMRFASVSAPKIDTTNWSATASTNLVNLQCESASKLDTLKITKTERLLGCRVSDSELNRDKIMPMFGRRASFAPNTEPRKYRDHAAATSTKCNLCGYDNLGFVTNIERIENYEDDIYDDDEEEPELSGELGTCGTKTHQVSDEEIAYDMLNESFGDELTECGRNELTATATATQIVPLLSSAPVVATVTTTVVPQAMKKAPQTEPVAAEVPKKTKSNRCSFCNKRINITNMHTCRCGSLFCGTHRYAEVHGCNYDYKTEGREWLTKNNPVIVAPKIAKI</sequence>
<evidence type="ECO:0000313" key="6">
    <source>
        <dbReference type="EMBL" id="JAS40172.1"/>
    </source>
</evidence>
<dbReference type="EMBL" id="GECZ01029597">
    <property type="protein sequence ID" value="JAS40172.1"/>
    <property type="molecule type" value="Transcribed_RNA"/>
</dbReference>
<dbReference type="InterPro" id="IPR035896">
    <property type="entry name" value="AN1-like_Znf"/>
</dbReference>